<dbReference type="AlphaFoldDB" id="A0A410NVF3"/>
<dbReference type="Proteomes" id="UP000596117">
    <property type="component" value="Chromosome"/>
</dbReference>
<proteinExistence type="predicted"/>
<keyword evidence="5" id="KW-1185">Reference proteome</keyword>
<name>A0A410NVF3_BREDI</name>
<protein>
    <submittedName>
        <fullName evidence="2">Uncharacterized protein</fullName>
    </submittedName>
</protein>
<reference evidence="3 5" key="2">
    <citation type="submission" date="2020-12" db="EMBL/GenBank/DDBJ databases">
        <title>FDA dAtabase for Regulatory Grade micrObial Sequences (FDA-ARGOS): Supporting development and validation of Infectious Disease Dx tests.</title>
        <authorList>
            <person name="Kerrigan L."/>
            <person name="Long C."/>
            <person name="Tallon L."/>
            <person name="Sadzewicz L."/>
            <person name="Zhao X."/>
            <person name="Boylan J."/>
            <person name="Ott S."/>
            <person name="Bowen H."/>
            <person name="Vavikolanu K."/>
            <person name="Mehta A."/>
            <person name="Aluvathingal J."/>
            <person name="Nadendla S."/>
            <person name="Yan Y."/>
            <person name="Sichtig H."/>
        </authorList>
    </citation>
    <scope>NUCLEOTIDE SEQUENCE [LARGE SCALE GENOMIC DNA]</scope>
    <source>
        <strain evidence="3 5">FDAARGOS_1026</strain>
    </source>
</reference>
<gene>
    <name evidence="2" type="ORF">EQG53_05500</name>
    <name evidence="3" type="ORF">I6H83_16930</name>
</gene>
<sequence>MMDFDQANRLARLQARIWSALGEALREDGHRKSSDGIIEVSYLLPAAFDWDARPTWQVTIHSYVLCEGGRQESFDAPTLEGALSQAEAYARKICMGWEMKAFDRAVGDPGEDLALPDNGSSAEEGPW</sequence>
<accession>A0A410NVF3</accession>
<organism evidence="2 4">
    <name type="scientific">Brevundimonas diminuta</name>
    <name type="common">Pseudomonas diminuta</name>
    <dbReference type="NCBI Taxonomy" id="293"/>
    <lineage>
        <taxon>Bacteria</taxon>
        <taxon>Pseudomonadati</taxon>
        <taxon>Pseudomonadota</taxon>
        <taxon>Alphaproteobacteria</taxon>
        <taxon>Caulobacterales</taxon>
        <taxon>Caulobacteraceae</taxon>
        <taxon>Brevundimonas</taxon>
    </lineage>
</organism>
<feature type="region of interest" description="Disordered" evidence="1">
    <location>
        <begin position="108"/>
        <end position="127"/>
    </location>
</feature>
<evidence type="ECO:0000313" key="2">
    <source>
        <dbReference type="EMBL" id="QAT13857.1"/>
    </source>
</evidence>
<dbReference type="RefSeq" id="WP_128719356.1">
    <property type="nucleotide sequence ID" value="NZ_BJNC01000040.1"/>
</dbReference>
<evidence type="ECO:0000313" key="4">
    <source>
        <dbReference type="Proteomes" id="UP000287388"/>
    </source>
</evidence>
<dbReference type="EMBL" id="CP066026">
    <property type="protein sequence ID" value="QQB88778.1"/>
    <property type="molecule type" value="Genomic_DNA"/>
</dbReference>
<evidence type="ECO:0000313" key="3">
    <source>
        <dbReference type="EMBL" id="QQB88778.1"/>
    </source>
</evidence>
<dbReference type="Proteomes" id="UP000287388">
    <property type="component" value="Chromosome"/>
</dbReference>
<dbReference type="KEGG" id="bdm:EQG53_05500"/>
<reference evidence="2 4" key="1">
    <citation type="submission" date="2019-01" db="EMBL/GenBank/DDBJ databases">
        <title>Brevundimonas diminuta Genome sequencing and assembly.</title>
        <authorList>
            <person name="Chen H."/>
        </authorList>
    </citation>
    <scope>NUCLEOTIDE SEQUENCE [LARGE SCALE GENOMIC DNA]</scope>
    <source>
        <strain evidence="2">ATCC</strain>
        <strain evidence="4">ATCC(B) 19146</strain>
    </source>
</reference>
<evidence type="ECO:0000256" key="1">
    <source>
        <dbReference type="SAM" id="MobiDB-lite"/>
    </source>
</evidence>
<dbReference type="EMBL" id="CP035093">
    <property type="protein sequence ID" value="QAT13857.1"/>
    <property type="molecule type" value="Genomic_DNA"/>
</dbReference>
<evidence type="ECO:0000313" key="5">
    <source>
        <dbReference type="Proteomes" id="UP000596117"/>
    </source>
</evidence>